<dbReference type="GO" id="GO:0005737">
    <property type="term" value="C:cytoplasm"/>
    <property type="evidence" value="ECO:0007669"/>
    <property type="project" value="TreeGrafter"/>
</dbReference>
<gene>
    <name evidence="9" type="ORF">SARC_14059</name>
</gene>
<evidence type="ECO:0000256" key="2">
    <source>
        <dbReference type="ARBA" id="ARBA00009557"/>
    </source>
</evidence>
<dbReference type="AlphaFoldDB" id="A0A0L0FA14"/>
<keyword evidence="4" id="KW-0677">Repeat</keyword>
<dbReference type="GO" id="GO:0030042">
    <property type="term" value="P:actin filament depolymerization"/>
    <property type="evidence" value="ECO:0007669"/>
    <property type="project" value="TreeGrafter"/>
</dbReference>
<evidence type="ECO:0000256" key="5">
    <source>
        <dbReference type="ARBA" id="ARBA00023203"/>
    </source>
</evidence>
<comment type="similarity">
    <text evidence="2">Belongs to the actin-binding proteins ADF family. Twinfilin subfamily.</text>
</comment>
<keyword evidence="3" id="KW-0963">Cytoplasm</keyword>
<feature type="non-terminal residue" evidence="9">
    <location>
        <position position="1"/>
    </location>
</feature>
<sequence>DGSQTLKLTPELLTLDPTAYTEQLVQKDTAKTEGDFQADYEAKLVPLIEQGKAGYYFMRTDKTQAGEVALHLWILIVYVPDSTPVRQKMLYASTKSTVRREFGRSTGSVRF</sequence>
<dbReference type="GeneID" id="25914563"/>
<feature type="domain" description="ADF-H" evidence="8">
    <location>
        <begin position="1"/>
        <end position="111"/>
    </location>
</feature>
<dbReference type="Gene3D" id="3.40.20.10">
    <property type="entry name" value="Severin"/>
    <property type="match status" value="1"/>
</dbReference>
<dbReference type="GO" id="GO:0051016">
    <property type="term" value="P:barbed-end actin filament capping"/>
    <property type="evidence" value="ECO:0007669"/>
    <property type="project" value="TreeGrafter"/>
</dbReference>
<evidence type="ECO:0000256" key="4">
    <source>
        <dbReference type="ARBA" id="ARBA00022737"/>
    </source>
</evidence>
<dbReference type="STRING" id="667725.A0A0L0FA14"/>
<dbReference type="Pfam" id="PF00241">
    <property type="entry name" value="Cofilin_ADF"/>
    <property type="match status" value="1"/>
</dbReference>
<evidence type="ECO:0000313" key="9">
    <source>
        <dbReference type="EMBL" id="KNC73381.1"/>
    </source>
</evidence>
<evidence type="ECO:0000256" key="3">
    <source>
        <dbReference type="ARBA" id="ARBA00022490"/>
    </source>
</evidence>
<organism evidence="9 10">
    <name type="scientific">Sphaeroforma arctica JP610</name>
    <dbReference type="NCBI Taxonomy" id="667725"/>
    <lineage>
        <taxon>Eukaryota</taxon>
        <taxon>Ichthyosporea</taxon>
        <taxon>Ichthyophonida</taxon>
        <taxon>Sphaeroforma</taxon>
    </lineage>
</organism>
<name>A0A0L0FA14_9EUKA</name>
<keyword evidence="5" id="KW-0009">Actin-binding</keyword>
<dbReference type="PROSITE" id="PS51263">
    <property type="entry name" value="ADF_H"/>
    <property type="match status" value="1"/>
</dbReference>
<evidence type="ECO:0000256" key="1">
    <source>
        <dbReference type="ARBA" id="ARBA00004245"/>
    </source>
</evidence>
<comment type="subunit">
    <text evidence="7">Interacts with G-actin; ADP-actin form.</text>
</comment>
<evidence type="ECO:0000256" key="7">
    <source>
        <dbReference type="ARBA" id="ARBA00038532"/>
    </source>
</evidence>
<reference evidence="9 10" key="1">
    <citation type="submission" date="2011-02" db="EMBL/GenBank/DDBJ databases">
        <title>The Genome Sequence of Sphaeroforma arctica JP610.</title>
        <authorList>
            <consortium name="The Broad Institute Genome Sequencing Platform"/>
            <person name="Russ C."/>
            <person name="Cuomo C."/>
            <person name="Young S.K."/>
            <person name="Zeng Q."/>
            <person name="Gargeya S."/>
            <person name="Alvarado L."/>
            <person name="Berlin A."/>
            <person name="Chapman S.B."/>
            <person name="Chen Z."/>
            <person name="Freedman E."/>
            <person name="Gellesch M."/>
            <person name="Goldberg J."/>
            <person name="Griggs A."/>
            <person name="Gujja S."/>
            <person name="Heilman E."/>
            <person name="Heiman D."/>
            <person name="Howarth C."/>
            <person name="Mehta T."/>
            <person name="Neiman D."/>
            <person name="Pearson M."/>
            <person name="Roberts A."/>
            <person name="Saif S."/>
            <person name="Shea T."/>
            <person name="Shenoy N."/>
            <person name="Sisk P."/>
            <person name="Stolte C."/>
            <person name="Sykes S."/>
            <person name="White J."/>
            <person name="Yandava C."/>
            <person name="Burger G."/>
            <person name="Gray M.W."/>
            <person name="Holland P.W.H."/>
            <person name="King N."/>
            <person name="Lang F.B.F."/>
            <person name="Roger A.J."/>
            <person name="Ruiz-Trillo I."/>
            <person name="Haas B."/>
            <person name="Nusbaum C."/>
            <person name="Birren B."/>
        </authorList>
    </citation>
    <scope>NUCLEOTIDE SEQUENCE [LARGE SCALE GENOMIC DNA]</scope>
    <source>
        <strain evidence="9 10">JP610</strain>
    </source>
</reference>
<dbReference type="GO" id="GO:0005884">
    <property type="term" value="C:actin filament"/>
    <property type="evidence" value="ECO:0007669"/>
    <property type="project" value="TreeGrafter"/>
</dbReference>
<keyword evidence="10" id="KW-1185">Reference proteome</keyword>
<dbReference type="OrthoDB" id="10006997at2759"/>
<dbReference type="InterPro" id="IPR029006">
    <property type="entry name" value="ADF-H/Gelsolin-like_dom_sf"/>
</dbReference>
<dbReference type="PANTHER" id="PTHR13759:SF1">
    <property type="entry name" value="TWINFILIN"/>
    <property type="match status" value="1"/>
</dbReference>
<dbReference type="SUPFAM" id="SSF55753">
    <property type="entry name" value="Actin depolymerizing proteins"/>
    <property type="match status" value="1"/>
</dbReference>
<keyword evidence="6" id="KW-0206">Cytoskeleton</keyword>
<dbReference type="InterPro" id="IPR002108">
    <property type="entry name" value="ADF-H"/>
</dbReference>
<dbReference type="PANTHER" id="PTHR13759">
    <property type="entry name" value="TWINFILIN"/>
    <property type="match status" value="1"/>
</dbReference>
<dbReference type="RefSeq" id="XP_014147283.1">
    <property type="nucleotide sequence ID" value="XM_014291808.1"/>
</dbReference>
<dbReference type="EMBL" id="KQ245684">
    <property type="protein sequence ID" value="KNC73381.1"/>
    <property type="molecule type" value="Genomic_DNA"/>
</dbReference>
<evidence type="ECO:0000256" key="6">
    <source>
        <dbReference type="ARBA" id="ARBA00023212"/>
    </source>
</evidence>
<dbReference type="Proteomes" id="UP000054560">
    <property type="component" value="Unassembled WGS sequence"/>
</dbReference>
<dbReference type="GO" id="GO:0003785">
    <property type="term" value="F:actin monomer binding"/>
    <property type="evidence" value="ECO:0007669"/>
    <property type="project" value="TreeGrafter"/>
</dbReference>
<evidence type="ECO:0000313" key="10">
    <source>
        <dbReference type="Proteomes" id="UP000054560"/>
    </source>
</evidence>
<protein>
    <recommendedName>
        <fullName evidence="8">ADF-H domain-containing protein</fullName>
    </recommendedName>
</protein>
<dbReference type="GO" id="GO:0051015">
    <property type="term" value="F:actin filament binding"/>
    <property type="evidence" value="ECO:0007669"/>
    <property type="project" value="TreeGrafter"/>
</dbReference>
<accession>A0A0L0FA14</accession>
<dbReference type="eggNOG" id="KOG1747">
    <property type="taxonomic scope" value="Eukaryota"/>
</dbReference>
<proteinExistence type="inferred from homology"/>
<comment type="subcellular location">
    <subcellularLocation>
        <location evidence="1">Cytoplasm</location>
        <location evidence="1">Cytoskeleton</location>
    </subcellularLocation>
</comment>
<evidence type="ECO:0000259" key="8">
    <source>
        <dbReference type="PROSITE" id="PS51263"/>
    </source>
</evidence>
<dbReference type="InterPro" id="IPR028458">
    <property type="entry name" value="Twinfilin"/>
</dbReference>